<feature type="domain" description="Schlafen AlbA-2" evidence="1">
    <location>
        <begin position="14"/>
        <end position="106"/>
    </location>
</feature>
<protein>
    <recommendedName>
        <fullName evidence="1">Schlafen AlbA-2 domain-containing protein</fullName>
    </recommendedName>
</protein>
<organism evidence="2">
    <name type="scientific">marine sediment metagenome</name>
    <dbReference type="NCBI Taxonomy" id="412755"/>
    <lineage>
        <taxon>unclassified sequences</taxon>
        <taxon>metagenomes</taxon>
        <taxon>ecological metagenomes</taxon>
    </lineage>
</organism>
<dbReference type="AlphaFoldDB" id="A0A0F9EUV1"/>
<dbReference type="Gene3D" id="3.30.950.30">
    <property type="entry name" value="Schlafen, AAA domain"/>
    <property type="match status" value="1"/>
</dbReference>
<proteinExistence type="predicted"/>
<comment type="caution">
    <text evidence="2">The sequence shown here is derived from an EMBL/GenBank/DDBJ whole genome shotgun (WGS) entry which is preliminary data.</text>
</comment>
<gene>
    <name evidence="2" type="ORF">LCGC14_2108700</name>
</gene>
<feature type="non-terminal residue" evidence="2">
    <location>
        <position position="122"/>
    </location>
</feature>
<sequence length="122" mass="14053">MKYIEDEDIGIKISKGGKILLGVDNKNQRIEKHKITDFEHVKRNLYNISRDLCFPPLNIDQSIIRYDTGDVCTIKISRRGVIPHAVTITPKINGFNHSLSYFIRTNFGSNQATPLQIYQMFI</sequence>
<accession>A0A0F9EUV1</accession>
<evidence type="ECO:0000313" key="2">
    <source>
        <dbReference type="EMBL" id="KKL70061.1"/>
    </source>
</evidence>
<reference evidence="2" key="1">
    <citation type="journal article" date="2015" name="Nature">
        <title>Complex archaea that bridge the gap between prokaryotes and eukaryotes.</title>
        <authorList>
            <person name="Spang A."/>
            <person name="Saw J.H."/>
            <person name="Jorgensen S.L."/>
            <person name="Zaremba-Niedzwiedzka K."/>
            <person name="Martijn J."/>
            <person name="Lind A.E."/>
            <person name="van Eijk R."/>
            <person name="Schleper C."/>
            <person name="Guy L."/>
            <person name="Ettema T.J."/>
        </authorList>
    </citation>
    <scope>NUCLEOTIDE SEQUENCE</scope>
</reference>
<evidence type="ECO:0000259" key="1">
    <source>
        <dbReference type="Pfam" id="PF04326"/>
    </source>
</evidence>
<dbReference type="Pfam" id="PF04326">
    <property type="entry name" value="SLFN_AlbA_2"/>
    <property type="match status" value="1"/>
</dbReference>
<name>A0A0F9EUV1_9ZZZZ</name>
<dbReference type="InterPro" id="IPR038461">
    <property type="entry name" value="Schlafen_AlbA_2_dom_sf"/>
</dbReference>
<dbReference type="EMBL" id="LAZR01026007">
    <property type="protein sequence ID" value="KKL70061.1"/>
    <property type="molecule type" value="Genomic_DNA"/>
</dbReference>
<dbReference type="InterPro" id="IPR007421">
    <property type="entry name" value="Schlafen_AlbA_2_dom"/>
</dbReference>